<feature type="compositionally biased region" description="Low complexity" evidence="1">
    <location>
        <begin position="1377"/>
        <end position="1431"/>
    </location>
</feature>
<feature type="transmembrane region" description="Helical" evidence="2">
    <location>
        <begin position="1074"/>
        <end position="1097"/>
    </location>
</feature>
<evidence type="ECO:0000256" key="1">
    <source>
        <dbReference type="SAM" id="MobiDB-lite"/>
    </source>
</evidence>
<dbReference type="EMBL" id="GL349440">
    <property type="protein sequence ID" value="KNC56009.1"/>
    <property type="molecule type" value="Genomic_DNA"/>
</dbReference>
<gene>
    <name evidence="3" type="ORF">AMSG_11684</name>
</gene>
<feature type="compositionally biased region" description="Low complexity" evidence="1">
    <location>
        <begin position="1281"/>
        <end position="1295"/>
    </location>
</feature>
<dbReference type="Proteomes" id="UP000054408">
    <property type="component" value="Unassembled WGS sequence"/>
</dbReference>
<evidence type="ECO:0008006" key="5">
    <source>
        <dbReference type="Google" id="ProtNLM"/>
    </source>
</evidence>
<sequence>MHVVATSIPHYGLVAPGEVVTLRLAFNAIEGTTNATGLLDLSLTDAVWRSALPFAASSAVAHAPYATVGIASSALSLGSIISNTADNFVSFASDGAGWDLAFQLVDAPALANGTLLTLSGALSDDAGLVAPSPVALSWTVARATIASSLAANATVIDAGDVITYTLSIAHLAGSITPAYIAFADQAPQHTKLLDGSLAAGWTGGPPGSVVFGPALAWSATLPPGSVLTISYSVIALSSLPPHTTVTNSDVLTWASAPLSVPLAVRGEEALVSNSVAVESSVPGLPLVTPTASASPLSALDTQLAVGELVNVSVAVTLPEGSHNLSIAINTTDSILTIESLSLFSVGSSLLLPSPLSAGWHISLPPSTFAKSLDLSTTINEPDNVASSGDVVELILGLRPTGPLAVAHLPVALGVRLIYPQLAHPVVEHTWMLVEPSLTVNITRDVAVVDHGSRLVARVCGGQTASASTPAPNFIVHLGHGPELAFVSIMPMSAAAAATLATTRSTTGSLHLQLGHVDVGVQLCFDVAFDVTAAVVDVTNVTIVANVSCLSLPLPHPTARTYQAPTVSATAVAPRPWAFDIQLISELPDTTDTASPGGLYTMALGERGVLRITVGLKDVAAPIVVNGSIGATLPIVATSVARVGSEIAAPGLASLPSPSLANGTWVWHVDLGTARGGRSSASFSPSSSLDLDLEFVMPIDLPSRCLPFNISLSFGVASGATLDLGVVICAAAPEVALAVVSVEPSLLSRARSLAEAPFRVDGADNVAWDIVLSTSLGPAYGQLVVTVPADLDSITFASDTPAVLSATGLVPATERAQTWSVATNASLSSGQEVRLRVSAVVAPTVAHLKLLVVNATFEQRSLPLGSEQPAVGANVALLEARAAIRVAAALQLDLSLVATSDPRSTSALLNASIPDLVVGESFVARVRIVTMEGSNGFELVLSQLFAPSPFPGATLGLHNVTMISVGASHIGAALDSFVATTRADASSIVVVYAPSGEPAPLVNVADNVIDAGDIIELEVSGRMSLPPDERSEVAPGVTMLLAEMSGHNLTAQLQFDVLAESAVRATPVARTPRSYWFILVAAVVLFLTLCCLCCLWMVCLDSEDRDSKVLVVEPGSGTAVPGMIVQSPSHVEGPAMATYVTPPMARTASTEWQPDGSPGAPDRFHAKRPTPLRVAKLHVAAPDVQQASMLPGGIPLPSPAESISSSGRVSPCLMPLRTPDGTTKAFDPLAGGLTALPAFPASMRAAASLSTSSSSLSDQSDFESASSMPSGGTSRSAAAGWSQTSRQASATSSELSFRSRLERVDELIDTASTSTYDGDIGLDVQSLTSATPAAVAALRGRAGLAGISTSSVASVSSVGSRGLRRSSLSVRKFEVAASSRSSGMTGSTSSSSTSGLSTGSLSGSEPASPRPASAIQARALAALAGPSPASRGELSLGISGPRRRPVSTPAFPSSVGRRDDPLSALVSSPVAEKE</sequence>
<feature type="compositionally biased region" description="Low complexity" evidence="1">
    <location>
        <begin position="1252"/>
        <end position="1266"/>
    </location>
</feature>
<reference evidence="3 4" key="1">
    <citation type="submission" date="2010-05" db="EMBL/GenBank/DDBJ databases">
        <title>The Genome Sequence of Thecamonas trahens ATCC 50062.</title>
        <authorList>
            <consortium name="The Broad Institute Genome Sequencing Platform"/>
            <person name="Russ C."/>
            <person name="Cuomo C."/>
            <person name="Shea T."/>
            <person name="Young S.K."/>
            <person name="Zeng Q."/>
            <person name="Koehrsen M."/>
            <person name="Haas B."/>
            <person name="Borodovsky M."/>
            <person name="Guigo R."/>
            <person name="Alvarado L."/>
            <person name="Berlin A."/>
            <person name="Bochicchio J."/>
            <person name="Borenstein D."/>
            <person name="Chapman S."/>
            <person name="Chen Z."/>
            <person name="Freedman E."/>
            <person name="Gellesch M."/>
            <person name="Goldberg J."/>
            <person name="Griggs A."/>
            <person name="Gujja S."/>
            <person name="Heilman E."/>
            <person name="Heiman D."/>
            <person name="Hepburn T."/>
            <person name="Howarth C."/>
            <person name="Jen D."/>
            <person name="Larson L."/>
            <person name="Mehta T."/>
            <person name="Park D."/>
            <person name="Pearson M."/>
            <person name="Roberts A."/>
            <person name="Saif S."/>
            <person name="Shenoy N."/>
            <person name="Sisk P."/>
            <person name="Stolte C."/>
            <person name="Sykes S."/>
            <person name="Thomson T."/>
            <person name="Walk T."/>
            <person name="White J."/>
            <person name="Yandava C."/>
            <person name="Burger G."/>
            <person name="Gray M.W."/>
            <person name="Holland P.W.H."/>
            <person name="King N."/>
            <person name="Lang F.B.F."/>
            <person name="Roger A.J."/>
            <person name="Ruiz-Trillo I."/>
            <person name="Lander E."/>
            <person name="Nusbaum C."/>
        </authorList>
    </citation>
    <scope>NUCLEOTIDE SEQUENCE [LARGE SCALE GENOMIC DNA]</scope>
    <source>
        <strain evidence="3 4">ATCC 50062</strain>
    </source>
</reference>
<keyword evidence="2" id="KW-0472">Membrane</keyword>
<feature type="region of interest" description="Disordered" evidence="1">
    <location>
        <begin position="1374"/>
        <end position="1473"/>
    </location>
</feature>
<feature type="region of interest" description="Disordered" evidence="1">
    <location>
        <begin position="1252"/>
        <end position="1295"/>
    </location>
</feature>
<proteinExistence type="predicted"/>
<evidence type="ECO:0000313" key="4">
    <source>
        <dbReference type="Proteomes" id="UP000054408"/>
    </source>
</evidence>
<evidence type="ECO:0000313" key="3">
    <source>
        <dbReference type="EMBL" id="KNC56009.1"/>
    </source>
</evidence>
<organism evidence="3 4">
    <name type="scientific">Thecamonas trahens ATCC 50062</name>
    <dbReference type="NCBI Taxonomy" id="461836"/>
    <lineage>
        <taxon>Eukaryota</taxon>
        <taxon>Apusozoa</taxon>
        <taxon>Apusomonadida</taxon>
        <taxon>Apusomonadidae</taxon>
        <taxon>Thecamonas</taxon>
    </lineage>
</organism>
<protein>
    <recommendedName>
        <fullName evidence="5">DUF11 domain-containing protein</fullName>
    </recommendedName>
</protein>
<keyword evidence="4" id="KW-1185">Reference proteome</keyword>
<dbReference type="GeneID" id="25569599"/>
<accession>A0A0L0DUJ7</accession>
<keyword evidence="2" id="KW-1133">Transmembrane helix</keyword>
<keyword evidence="2" id="KW-0812">Transmembrane</keyword>
<dbReference type="RefSeq" id="XP_013761223.1">
    <property type="nucleotide sequence ID" value="XM_013905769.1"/>
</dbReference>
<name>A0A0L0DUJ7_THETB</name>
<evidence type="ECO:0000256" key="2">
    <source>
        <dbReference type="SAM" id="Phobius"/>
    </source>
</evidence>